<evidence type="ECO:0000313" key="2">
    <source>
        <dbReference type="Proteomes" id="UP000799755"/>
    </source>
</evidence>
<proteinExistence type="predicted"/>
<protein>
    <submittedName>
        <fullName evidence="1">Molybdopterin binding oxidoreductase</fullName>
    </submittedName>
</protein>
<name>A0ACB6QZW0_9PLEO</name>
<dbReference type="EMBL" id="MU003502">
    <property type="protein sequence ID" value="KAF2472543.1"/>
    <property type="molecule type" value="Genomic_DNA"/>
</dbReference>
<gene>
    <name evidence="1" type="ORF">BDR25DRAFT_324386</name>
</gene>
<accession>A0ACB6QZW0</accession>
<organism evidence="1 2">
    <name type="scientific">Lindgomyces ingoldianus</name>
    <dbReference type="NCBI Taxonomy" id="673940"/>
    <lineage>
        <taxon>Eukaryota</taxon>
        <taxon>Fungi</taxon>
        <taxon>Dikarya</taxon>
        <taxon>Ascomycota</taxon>
        <taxon>Pezizomycotina</taxon>
        <taxon>Dothideomycetes</taxon>
        <taxon>Pleosporomycetidae</taxon>
        <taxon>Pleosporales</taxon>
        <taxon>Lindgomycetaceae</taxon>
        <taxon>Lindgomyces</taxon>
    </lineage>
</organism>
<keyword evidence="2" id="KW-1185">Reference proteome</keyword>
<sequence length="436" mass="49755">MAPTEPHAKPFEQQGDVPNFSEEYPVWGGYVEKEKYPEKQKAAAEILAKWEYYHYAMGPTLRDVPDISWKYVLEEKSSDMIHVLQFPYNGKPPRTEITSNCDNFVRNHGGIPEINPDHFFLEITGLTLGDGDELINTPWGEGAIGTAHWTGASLKKVIKYCGGLKEGGEHLELFGADTYSKKVQVYNYGVSVQPMNGKPLPKIHGAPLRAVVFGYIGAMSTKWLYRVNAITDPSEGPVQKKKYLYYTPQVGKHNATYSNSFSIQTMPISSAIMTPLNQGQIIHDGLIHMTVWAYSGGGWPERVEVSGDGGSIWYEVPYDKMSRKYFHAWRIWEFDLPVDAEGWLEFSVRTWDNALNTQPTYVRSAWNWDLHVTSSCRRIKVYSINRTKPMTAKRLKLLKSKGLSTLPITHPLEIDLESDEEYRMEMKKRECRDPEE</sequence>
<comment type="caution">
    <text evidence="1">The sequence shown here is derived from an EMBL/GenBank/DDBJ whole genome shotgun (WGS) entry which is preliminary data.</text>
</comment>
<dbReference type="Proteomes" id="UP000799755">
    <property type="component" value="Unassembled WGS sequence"/>
</dbReference>
<evidence type="ECO:0000313" key="1">
    <source>
        <dbReference type="EMBL" id="KAF2472543.1"/>
    </source>
</evidence>
<reference evidence="1" key="1">
    <citation type="journal article" date="2020" name="Stud. Mycol.">
        <title>101 Dothideomycetes genomes: a test case for predicting lifestyles and emergence of pathogens.</title>
        <authorList>
            <person name="Haridas S."/>
            <person name="Albert R."/>
            <person name="Binder M."/>
            <person name="Bloem J."/>
            <person name="Labutti K."/>
            <person name="Salamov A."/>
            <person name="Andreopoulos B."/>
            <person name="Baker S."/>
            <person name="Barry K."/>
            <person name="Bills G."/>
            <person name="Bluhm B."/>
            <person name="Cannon C."/>
            <person name="Castanera R."/>
            <person name="Culley D."/>
            <person name="Daum C."/>
            <person name="Ezra D."/>
            <person name="Gonzalez J."/>
            <person name="Henrissat B."/>
            <person name="Kuo A."/>
            <person name="Liang C."/>
            <person name="Lipzen A."/>
            <person name="Lutzoni F."/>
            <person name="Magnuson J."/>
            <person name="Mondo S."/>
            <person name="Nolan M."/>
            <person name="Ohm R."/>
            <person name="Pangilinan J."/>
            <person name="Park H.-J."/>
            <person name="Ramirez L."/>
            <person name="Alfaro M."/>
            <person name="Sun H."/>
            <person name="Tritt A."/>
            <person name="Yoshinaga Y."/>
            <person name="Zwiers L.-H."/>
            <person name="Turgeon B."/>
            <person name="Goodwin S."/>
            <person name="Spatafora J."/>
            <person name="Crous P."/>
            <person name="Grigoriev I."/>
        </authorList>
    </citation>
    <scope>NUCLEOTIDE SEQUENCE</scope>
    <source>
        <strain evidence="1">ATCC 200398</strain>
    </source>
</reference>